<keyword evidence="3" id="KW-1185">Reference proteome</keyword>
<sequence length="531" mass="58742">MSVSIAVVPLQRSLHMFGDPDRSSAYSLSGHVELTLSPDFLGRKSSKILLQSLELVFEGQSEVSSLDIGYSGHRLYSSSTELVRNGPVLLSDDGDEGSGEPCRWNATYNINVPGWLPASSSFGLEGTGVSYRLFATVKYIDVEKRTRDSSQRSSWFLGGIYSAICSGERIATATKRIQIERFFGLPNEEPTPVSTVTYLLKHMPSQYTECEIPSDVISKIQILASVPDYIDMEAKKLTLTLRLRANDLSAEDCQRLQLLGFRVDIQQKDKCRVKPSREYKARFPLPAEESQPPNLPLRWTNQTGFMFEYATGDPNASSSRTFSLLHPSEPGRYDLQSDKYVFATDAEPTDKPTWYTLQTNIPFVKSAAPTLVYEWAGQPILRPSGSSPLLTVRHEVMIHIPLAYDVPGTFKRARETLIFSVPIRFGPTAPIISRPNSDTPSFLSSRPSTSIDPCTVAPFNSANEPILPPYKQFYDHNGDRRIDPTPLPLYSPPGSPVVEHIDASSGEDTHAPSGPIVGSAEPFSPKECNLA</sequence>
<dbReference type="AlphaFoldDB" id="A0A0D0CAR7"/>
<organism evidence="2 3">
    <name type="scientific">Collybiopsis luxurians FD-317 M1</name>
    <dbReference type="NCBI Taxonomy" id="944289"/>
    <lineage>
        <taxon>Eukaryota</taxon>
        <taxon>Fungi</taxon>
        <taxon>Dikarya</taxon>
        <taxon>Basidiomycota</taxon>
        <taxon>Agaricomycotina</taxon>
        <taxon>Agaricomycetes</taxon>
        <taxon>Agaricomycetidae</taxon>
        <taxon>Agaricales</taxon>
        <taxon>Marasmiineae</taxon>
        <taxon>Omphalotaceae</taxon>
        <taxon>Collybiopsis</taxon>
        <taxon>Collybiopsis luxurians</taxon>
    </lineage>
</organism>
<gene>
    <name evidence="2" type="ORF">GYMLUDRAFT_245213</name>
</gene>
<evidence type="ECO:0000313" key="3">
    <source>
        <dbReference type="Proteomes" id="UP000053593"/>
    </source>
</evidence>
<feature type="compositionally biased region" description="Basic and acidic residues" evidence="1">
    <location>
        <begin position="499"/>
        <end position="510"/>
    </location>
</feature>
<accession>A0A0D0CAR7</accession>
<dbReference type="OrthoDB" id="1638493at2759"/>
<dbReference type="Proteomes" id="UP000053593">
    <property type="component" value="Unassembled WGS sequence"/>
</dbReference>
<proteinExistence type="predicted"/>
<reference evidence="2 3" key="1">
    <citation type="submission" date="2014-04" db="EMBL/GenBank/DDBJ databases">
        <title>Evolutionary Origins and Diversification of the Mycorrhizal Mutualists.</title>
        <authorList>
            <consortium name="DOE Joint Genome Institute"/>
            <consortium name="Mycorrhizal Genomics Consortium"/>
            <person name="Kohler A."/>
            <person name="Kuo A."/>
            <person name="Nagy L.G."/>
            <person name="Floudas D."/>
            <person name="Copeland A."/>
            <person name="Barry K.W."/>
            <person name="Cichocki N."/>
            <person name="Veneault-Fourrey C."/>
            <person name="LaButti K."/>
            <person name="Lindquist E.A."/>
            <person name="Lipzen A."/>
            <person name="Lundell T."/>
            <person name="Morin E."/>
            <person name="Murat C."/>
            <person name="Riley R."/>
            <person name="Ohm R."/>
            <person name="Sun H."/>
            <person name="Tunlid A."/>
            <person name="Henrissat B."/>
            <person name="Grigoriev I.V."/>
            <person name="Hibbett D.S."/>
            <person name="Martin F."/>
        </authorList>
    </citation>
    <scope>NUCLEOTIDE SEQUENCE [LARGE SCALE GENOMIC DNA]</scope>
    <source>
        <strain evidence="2 3">FD-317 M1</strain>
    </source>
</reference>
<evidence type="ECO:0000313" key="2">
    <source>
        <dbReference type="EMBL" id="KIK59534.1"/>
    </source>
</evidence>
<dbReference type="HOGENOM" id="CLU_477327_0_0_1"/>
<protein>
    <recommendedName>
        <fullName evidence="4">Arrestin-like N-terminal domain-containing protein</fullName>
    </recommendedName>
</protein>
<evidence type="ECO:0000256" key="1">
    <source>
        <dbReference type="SAM" id="MobiDB-lite"/>
    </source>
</evidence>
<feature type="compositionally biased region" description="Pro residues" evidence="1">
    <location>
        <begin position="485"/>
        <end position="495"/>
    </location>
</feature>
<evidence type="ECO:0008006" key="4">
    <source>
        <dbReference type="Google" id="ProtNLM"/>
    </source>
</evidence>
<name>A0A0D0CAR7_9AGAR</name>
<dbReference type="EMBL" id="KN834779">
    <property type="protein sequence ID" value="KIK59534.1"/>
    <property type="molecule type" value="Genomic_DNA"/>
</dbReference>
<feature type="region of interest" description="Disordered" evidence="1">
    <location>
        <begin position="475"/>
        <end position="531"/>
    </location>
</feature>